<keyword evidence="3" id="KW-1185">Reference proteome</keyword>
<feature type="compositionally biased region" description="Polar residues" evidence="1">
    <location>
        <begin position="12"/>
        <end position="28"/>
    </location>
</feature>
<evidence type="ECO:0000256" key="1">
    <source>
        <dbReference type="SAM" id="MobiDB-lite"/>
    </source>
</evidence>
<protein>
    <submittedName>
        <fullName evidence="2">Uncharacterized protein</fullName>
    </submittedName>
</protein>
<sequence length="107" mass="11937">MNHEYEHEQAQEKQTSLPQQDTALSSVSPVIAWEQPPAKSSDSSKSKIIQLESYRRQDAASIDSEATVTVREFPSFQNEEPIRLIMVSSGFGQKTTVHTNTIQCKAA</sequence>
<dbReference type="RefSeq" id="WP_171628629.1">
    <property type="nucleotide sequence ID" value="NZ_WHNY01000005.1"/>
</dbReference>
<reference evidence="2 3" key="1">
    <citation type="submission" date="2019-10" db="EMBL/GenBank/DDBJ databases">
        <title>Description of Paenibacillus humi sp. nov.</title>
        <authorList>
            <person name="Carlier A."/>
            <person name="Qi S."/>
        </authorList>
    </citation>
    <scope>NUCLEOTIDE SEQUENCE [LARGE SCALE GENOMIC DNA]</scope>
    <source>
        <strain evidence="2 3">LMG 31461</strain>
    </source>
</reference>
<dbReference type="EMBL" id="WHNY01000005">
    <property type="protein sequence ID" value="NOU62812.1"/>
    <property type="molecule type" value="Genomic_DNA"/>
</dbReference>
<feature type="compositionally biased region" description="Basic and acidic residues" evidence="1">
    <location>
        <begin position="1"/>
        <end position="11"/>
    </location>
</feature>
<dbReference type="Proteomes" id="UP000653578">
    <property type="component" value="Unassembled WGS sequence"/>
</dbReference>
<feature type="region of interest" description="Disordered" evidence="1">
    <location>
        <begin position="1"/>
        <end position="46"/>
    </location>
</feature>
<evidence type="ECO:0000313" key="3">
    <source>
        <dbReference type="Proteomes" id="UP000653578"/>
    </source>
</evidence>
<evidence type="ECO:0000313" key="2">
    <source>
        <dbReference type="EMBL" id="NOU62812.1"/>
    </source>
</evidence>
<organism evidence="2 3">
    <name type="scientific">Paenibacillus plantarum</name>
    <dbReference type="NCBI Taxonomy" id="2654975"/>
    <lineage>
        <taxon>Bacteria</taxon>
        <taxon>Bacillati</taxon>
        <taxon>Bacillota</taxon>
        <taxon>Bacilli</taxon>
        <taxon>Bacillales</taxon>
        <taxon>Paenibacillaceae</taxon>
        <taxon>Paenibacillus</taxon>
    </lineage>
</organism>
<name>A0ABX1X362_9BACL</name>
<gene>
    <name evidence="2" type="ORF">GC096_01960</name>
</gene>
<comment type="caution">
    <text evidence="2">The sequence shown here is derived from an EMBL/GenBank/DDBJ whole genome shotgun (WGS) entry which is preliminary data.</text>
</comment>
<proteinExistence type="predicted"/>
<accession>A0ABX1X362</accession>